<evidence type="ECO:0000313" key="2">
    <source>
        <dbReference type="EMBL" id="KAF2237644.1"/>
    </source>
</evidence>
<dbReference type="Proteomes" id="UP000800092">
    <property type="component" value="Unassembled WGS sequence"/>
</dbReference>
<organism evidence="2 3">
    <name type="scientific">Viridothelium virens</name>
    <name type="common">Speckled blister lichen</name>
    <name type="synonym">Trypethelium virens</name>
    <dbReference type="NCBI Taxonomy" id="1048519"/>
    <lineage>
        <taxon>Eukaryota</taxon>
        <taxon>Fungi</taxon>
        <taxon>Dikarya</taxon>
        <taxon>Ascomycota</taxon>
        <taxon>Pezizomycotina</taxon>
        <taxon>Dothideomycetes</taxon>
        <taxon>Dothideomycetes incertae sedis</taxon>
        <taxon>Trypetheliales</taxon>
        <taxon>Trypetheliaceae</taxon>
        <taxon>Viridothelium</taxon>
    </lineage>
</organism>
<feature type="compositionally biased region" description="Basic and acidic residues" evidence="1">
    <location>
        <begin position="17"/>
        <end position="27"/>
    </location>
</feature>
<protein>
    <recommendedName>
        <fullName evidence="4">Prenylated rab acceptor 1</fullName>
    </recommendedName>
</protein>
<proteinExistence type="predicted"/>
<feature type="compositionally biased region" description="Acidic residues" evidence="1">
    <location>
        <begin position="37"/>
        <end position="46"/>
    </location>
</feature>
<sequence length="490" mass="52704">MPPWGRPPGGGNKKARREWERQMREWDSMQQPRFQELDSDDDDDDGQGVHLDPKYLQQQGGRYSGDELFFTGADMGAYLRKPAKGQNRSYENLAYGEPPYESDDDEDDGQANMALQVAMKDKEQELVRSALARIQRAREKGKPNVNLSQEEVEALERHRTHQQQITAASSSSKPKNDKAKKRPSRLFSSGPSSTAPKSSKSRSRRSGGGLSSQSPDEITHNINSAPPGGAPGILVPGPGGTSTYAPLGFRTRDSPPTTSRSSPSRPTSRSASGSKQQTSPPQMSYNSYSLSQYPSSQFASSTSDFRPPSSSSRNSPTRSLPDDPNWAPRSRSTSTANPSQEASAAYPGVYASHQQQQPPYPTSTGRRNVSGPAAPEISYSTVPRRKPLSAAGTGAGRQPLQPPPLSHASHSDPSGIRRVPGGVPVGIEVEVEESSSEEGESSEESEEEGQGVQVESQRYAGSAGVRASYGYGYASGARGGGSGFQRRSGR</sequence>
<feature type="compositionally biased region" description="Low complexity" evidence="1">
    <location>
        <begin position="450"/>
        <end position="476"/>
    </location>
</feature>
<feature type="compositionally biased region" description="Low complexity" evidence="1">
    <location>
        <begin position="188"/>
        <end position="198"/>
    </location>
</feature>
<feature type="compositionally biased region" description="Polar residues" evidence="1">
    <location>
        <begin position="352"/>
        <end position="367"/>
    </location>
</feature>
<feature type="compositionally biased region" description="Polar residues" evidence="1">
    <location>
        <begin position="162"/>
        <end position="173"/>
    </location>
</feature>
<reference evidence="2" key="1">
    <citation type="journal article" date="2020" name="Stud. Mycol.">
        <title>101 Dothideomycetes genomes: a test case for predicting lifestyles and emergence of pathogens.</title>
        <authorList>
            <person name="Haridas S."/>
            <person name="Albert R."/>
            <person name="Binder M."/>
            <person name="Bloem J."/>
            <person name="Labutti K."/>
            <person name="Salamov A."/>
            <person name="Andreopoulos B."/>
            <person name="Baker S."/>
            <person name="Barry K."/>
            <person name="Bills G."/>
            <person name="Bluhm B."/>
            <person name="Cannon C."/>
            <person name="Castanera R."/>
            <person name="Culley D."/>
            <person name="Daum C."/>
            <person name="Ezra D."/>
            <person name="Gonzalez J."/>
            <person name="Henrissat B."/>
            <person name="Kuo A."/>
            <person name="Liang C."/>
            <person name="Lipzen A."/>
            <person name="Lutzoni F."/>
            <person name="Magnuson J."/>
            <person name="Mondo S."/>
            <person name="Nolan M."/>
            <person name="Ohm R."/>
            <person name="Pangilinan J."/>
            <person name="Park H.-J."/>
            <person name="Ramirez L."/>
            <person name="Alfaro M."/>
            <person name="Sun H."/>
            <person name="Tritt A."/>
            <person name="Yoshinaga Y."/>
            <person name="Zwiers L.-H."/>
            <person name="Turgeon B."/>
            <person name="Goodwin S."/>
            <person name="Spatafora J."/>
            <person name="Crous P."/>
            <person name="Grigoriev I."/>
        </authorList>
    </citation>
    <scope>NUCLEOTIDE SEQUENCE</scope>
    <source>
        <strain evidence="2">Tuck. ex Michener</strain>
    </source>
</reference>
<evidence type="ECO:0000313" key="3">
    <source>
        <dbReference type="Proteomes" id="UP000800092"/>
    </source>
</evidence>
<feature type="region of interest" description="Disordered" evidence="1">
    <location>
        <begin position="81"/>
        <end position="122"/>
    </location>
</feature>
<gene>
    <name evidence="2" type="ORF">EV356DRAFT_529969</name>
</gene>
<feature type="compositionally biased region" description="Polar residues" evidence="1">
    <location>
        <begin position="275"/>
        <end position="299"/>
    </location>
</feature>
<feature type="region of interest" description="Disordered" evidence="1">
    <location>
        <begin position="1"/>
        <end position="62"/>
    </location>
</feature>
<feature type="compositionally biased region" description="Low complexity" evidence="1">
    <location>
        <begin position="254"/>
        <end position="274"/>
    </location>
</feature>
<feature type="region of interest" description="Disordered" evidence="1">
    <location>
        <begin position="134"/>
        <end position="490"/>
    </location>
</feature>
<accession>A0A6A6HHM4</accession>
<name>A0A6A6HHM4_VIRVR</name>
<feature type="compositionally biased region" description="Low complexity" evidence="1">
    <location>
        <begin position="414"/>
        <end position="428"/>
    </location>
</feature>
<dbReference type="OrthoDB" id="63113at2759"/>
<evidence type="ECO:0008006" key="4">
    <source>
        <dbReference type="Google" id="ProtNLM"/>
    </source>
</evidence>
<dbReference type="EMBL" id="ML991779">
    <property type="protein sequence ID" value="KAF2237644.1"/>
    <property type="molecule type" value="Genomic_DNA"/>
</dbReference>
<feature type="compositionally biased region" description="Acidic residues" evidence="1">
    <location>
        <begin position="100"/>
        <end position="109"/>
    </location>
</feature>
<evidence type="ECO:0000256" key="1">
    <source>
        <dbReference type="SAM" id="MobiDB-lite"/>
    </source>
</evidence>
<feature type="compositionally biased region" description="Low complexity" evidence="1">
    <location>
        <begin position="300"/>
        <end position="319"/>
    </location>
</feature>
<feature type="compositionally biased region" description="Acidic residues" evidence="1">
    <location>
        <begin position="429"/>
        <end position="449"/>
    </location>
</feature>
<dbReference type="AlphaFoldDB" id="A0A6A6HHM4"/>
<keyword evidence="3" id="KW-1185">Reference proteome</keyword>
<feature type="compositionally biased region" description="Polar residues" evidence="1">
    <location>
        <begin position="330"/>
        <end position="342"/>
    </location>
</feature>